<dbReference type="PANTHER" id="PTHR33824">
    <property type="entry name" value="POLYKETIDE CYCLASE/DEHYDRASE AND LIPID TRANSPORT SUPERFAMILY PROTEIN"/>
    <property type="match status" value="1"/>
</dbReference>
<dbReference type="Pfam" id="PF03364">
    <property type="entry name" value="Polyketide_cyc"/>
    <property type="match status" value="1"/>
</dbReference>
<dbReference type="CDD" id="cd07817">
    <property type="entry name" value="SRPBCC_8"/>
    <property type="match status" value="1"/>
</dbReference>
<proteinExistence type="inferred from homology"/>
<organism evidence="4 5">
    <name type="scientific">Candidatus Nitrospira neomarina</name>
    <dbReference type="NCBI Taxonomy" id="3020899"/>
    <lineage>
        <taxon>Bacteria</taxon>
        <taxon>Pseudomonadati</taxon>
        <taxon>Nitrospirota</taxon>
        <taxon>Nitrospiria</taxon>
        <taxon>Nitrospirales</taxon>
        <taxon>Nitrospiraceae</taxon>
        <taxon>Nitrospira</taxon>
    </lineage>
</organism>
<dbReference type="KEGG" id="nneo:PQG83_02385"/>
<name>A0AA96GNU6_9BACT</name>
<comment type="similarity">
    <text evidence="1">Belongs to the ribosome association toxin RatA family.</text>
</comment>
<dbReference type="SUPFAM" id="SSF55961">
    <property type="entry name" value="Bet v1-like"/>
    <property type="match status" value="1"/>
</dbReference>
<dbReference type="PANTHER" id="PTHR33824:SF7">
    <property type="entry name" value="POLYKETIDE CYCLASE_DEHYDRASE AND LIPID TRANSPORT SUPERFAMILY PROTEIN"/>
    <property type="match status" value="1"/>
</dbReference>
<dbReference type="Proteomes" id="UP001302494">
    <property type="component" value="Chromosome"/>
</dbReference>
<keyword evidence="5" id="KW-1185">Reference proteome</keyword>
<evidence type="ECO:0000313" key="4">
    <source>
        <dbReference type="EMBL" id="WNM62613.1"/>
    </source>
</evidence>
<feature type="domain" description="Inner membrane protein YgaP-like transmembrane" evidence="3">
    <location>
        <begin position="1"/>
        <end position="61"/>
    </location>
</feature>
<dbReference type="Pfam" id="PF11127">
    <property type="entry name" value="YgaP-like_TM"/>
    <property type="match status" value="1"/>
</dbReference>
<dbReference type="EMBL" id="CP116968">
    <property type="protein sequence ID" value="WNM62613.1"/>
    <property type="molecule type" value="Genomic_DNA"/>
</dbReference>
<dbReference type="InterPro" id="IPR021309">
    <property type="entry name" value="YgaP-like_TM"/>
</dbReference>
<dbReference type="InterPro" id="IPR023393">
    <property type="entry name" value="START-like_dom_sf"/>
</dbReference>
<protein>
    <submittedName>
        <fullName evidence="4">SRPBCC family protein</fullName>
    </submittedName>
</protein>
<gene>
    <name evidence="4" type="ORF">PQG83_02385</name>
</gene>
<evidence type="ECO:0000259" key="3">
    <source>
        <dbReference type="Pfam" id="PF11127"/>
    </source>
</evidence>
<dbReference type="RefSeq" id="WP_312746355.1">
    <property type="nucleotide sequence ID" value="NZ_CP116968.1"/>
</dbReference>
<dbReference type="Gene3D" id="3.30.530.20">
    <property type="match status" value="1"/>
</dbReference>
<dbReference type="AlphaFoldDB" id="A0AA96GNU6"/>
<accession>A0AA96GNU6</accession>
<feature type="domain" description="Coenzyme Q-binding protein COQ10 START" evidence="2">
    <location>
        <begin position="83"/>
        <end position="209"/>
    </location>
</feature>
<evidence type="ECO:0000256" key="1">
    <source>
        <dbReference type="ARBA" id="ARBA00008918"/>
    </source>
</evidence>
<evidence type="ECO:0000259" key="2">
    <source>
        <dbReference type="Pfam" id="PF03364"/>
    </source>
</evidence>
<reference evidence="4 5" key="1">
    <citation type="submission" date="2023-01" db="EMBL/GenBank/DDBJ databases">
        <title>Cultivation and genomic characterization of new, ubiquitous marine nitrite-oxidizing bacteria from the Nitrospirales.</title>
        <authorList>
            <person name="Mueller A.J."/>
            <person name="Daebeler A."/>
            <person name="Herbold C.W."/>
            <person name="Kirkegaard R.H."/>
            <person name="Daims H."/>
        </authorList>
    </citation>
    <scope>NUCLEOTIDE SEQUENCE [LARGE SCALE GENOMIC DNA]</scope>
    <source>
        <strain evidence="4 5">DK</strain>
    </source>
</reference>
<sequence length="259" mass="29081">MKNNIGAIEQVLSVGMGTGLIGFGLTQRGKGRILPILVGGSLLMHGFSNHSRLYEALGIDESYGTPIRHPLNRIVHFRKSICINRPAADIYAFWRDLNNLPRFMHNIVAVEILDDTRSVWHARGPFNKEVYWEAEILEERQNEMLTWRTIESESNLEHEGVLSLRRAAGNRGTILSLDCRWSPPGGVFGAAMAKLLPDDPARQVSEDLRRFRQLMETGEITRNQEACQGTDRSGLLNNLRDVSDELGITDPVATTHRPS</sequence>
<evidence type="ECO:0000313" key="5">
    <source>
        <dbReference type="Proteomes" id="UP001302494"/>
    </source>
</evidence>
<dbReference type="InterPro" id="IPR005031">
    <property type="entry name" value="COQ10_START"/>
</dbReference>
<dbReference type="InterPro" id="IPR047137">
    <property type="entry name" value="ORF3"/>
</dbReference>